<dbReference type="RefSeq" id="WP_171226273.1">
    <property type="nucleotide sequence ID" value="NZ_CP053085.1"/>
</dbReference>
<evidence type="ECO:0000313" key="1">
    <source>
        <dbReference type="EMBL" id="QJR36840.1"/>
    </source>
</evidence>
<reference evidence="1 2" key="1">
    <citation type="submission" date="2020-05" db="EMBL/GenBank/DDBJ databases">
        <title>Complete genome sequence of Gemmatimonas greenlandica TET16.</title>
        <authorList>
            <person name="Zeng Y."/>
        </authorList>
    </citation>
    <scope>NUCLEOTIDE SEQUENCE [LARGE SCALE GENOMIC DNA]</scope>
    <source>
        <strain evidence="1 2">TET16</strain>
    </source>
</reference>
<keyword evidence="2" id="KW-1185">Reference proteome</keyword>
<sequence length="387" mass="42938">MTLTTPTVEHFPELLLDRTGPCVSIYLPTGRRFPESQQDVVRFRNLLRQAESSLSDVLGAAELEAFTAPLHDLADSERFWSHSLDGLAVFLHADFYKVYKLQRAVPERAIVADSFHIKPLLRVLQSADRFQLLAITRDHVRLFHGNRDSVDEIVLHPAVPRTLIEALGEEVTDAHTAFNSVGQLGHGGAQIAMHAGSGSRKDEIDKDTERFFRVVDRAILEHHAKHSGLPMVLAALPEHHALYREVSHNTHLLPDAIAGNPDAFSPDELRQKAWEIVEPRYTARLQGYMDEYGAGLPRGLASDALSDVAMAALGGRVRTLLVDDDRVVPGRVDRATAHVSHGQLDDPHVDDILDDLAEIVLRMGGDVVMVPRDRMPSITGIAAIYRF</sequence>
<evidence type="ECO:0000313" key="2">
    <source>
        <dbReference type="Proteomes" id="UP000500938"/>
    </source>
</evidence>
<dbReference type="KEGG" id="ggr:HKW67_15605"/>
<dbReference type="Proteomes" id="UP000500938">
    <property type="component" value="Chromosome"/>
</dbReference>
<proteinExistence type="predicted"/>
<dbReference type="EMBL" id="CP053085">
    <property type="protein sequence ID" value="QJR36840.1"/>
    <property type="molecule type" value="Genomic_DNA"/>
</dbReference>
<dbReference type="AlphaFoldDB" id="A0A6M4IQ53"/>
<dbReference type="InterPro" id="IPR041289">
    <property type="entry name" value="Bact_RF_family3"/>
</dbReference>
<gene>
    <name evidence="1" type="ORF">HKW67_15605</name>
</gene>
<accession>A0A6M4IQ53</accession>
<organism evidence="1 2">
    <name type="scientific">Gemmatimonas groenlandica</name>
    <dbReference type="NCBI Taxonomy" id="2732249"/>
    <lineage>
        <taxon>Bacteria</taxon>
        <taxon>Pseudomonadati</taxon>
        <taxon>Gemmatimonadota</taxon>
        <taxon>Gemmatimonadia</taxon>
        <taxon>Gemmatimonadales</taxon>
        <taxon>Gemmatimonadaceae</taxon>
        <taxon>Gemmatimonas</taxon>
    </lineage>
</organism>
<dbReference type="Pfam" id="PF18845">
    <property type="entry name" value="baeRF_family3"/>
    <property type="match status" value="1"/>
</dbReference>
<protein>
    <submittedName>
        <fullName evidence="1">Uncharacterized protein</fullName>
    </submittedName>
</protein>
<name>A0A6M4IQ53_9BACT</name>